<dbReference type="InterPro" id="IPR011032">
    <property type="entry name" value="GroES-like_sf"/>
</dbReference>
<keyword evidence="2" id="KW-1185">Reference proteome</keyword>
<dbReference type="EMBL" id="JBFXLU010000155">
    <property type="protein sequence ID" value="KAL2837785.1"/>
    <property type="molecule type" value="Genomic_DNA"/>
</dbReference>
<evidence type="ECO:0000313" key="2">
    <source>
        <dbReference type="Proteomes" id="UP001610446"/>
    </source>
</evidence>
<name>A0ABR4JCU0_9EURO</name>
<dbReference type="Gene3D" id="3.90.180.10">
    <property type="entry name" value="Medium-chain alcohol dehydrogenases, catalytic domain"/>
    <property type="match status" value="1"/>
</dbReference>
<evidence type="ECO:0000313" key="1">
    <source>
        <dbReference type="EMBL" id="KAL2837785.1"/>
    </source>
</evidence>
<comment type="caution">
    <text evidence="1">The sequence shown here is derived from an EMBL/GenBank/DDBJ whole genome shotgun (WGS) entry which is preliminary data.</text>
</comment>
<gene>
    <name evidence="1" type="ORF">BJY01DRAFT_251296</name>
</gene>
<dbReference type="Proteomes" id="UP001610446">
    <property type="component" value="Unassembled WGS sequence"/>
</dbReference>
<dbReference type="SUPFAM" id="SSF50129">
    <property type="entry name" value="GroES-like"/>
    <property type="match status" value="1"/>
</dbReference>
<reference evidence="1 2" key="1">
    <citation type="submission" date="2024-07" db="EMBL/GenBank/DDBJ databases">
        <title>Section-level genome sequencing and comparative genomics of Aspergillus sections Usti and Cavernicolus.</title>
        <authorList>
            <consortium name="Lawrence Berkeley National Laboratory"/>
            <person name="Nybo J.L."/>
            <person name="Vesth T.C."/>
            <person name="Theobald S."/>
            <person name="Frisvad J.C."/>
            <person name="Larsen T.O."/>
            <person name="Kjaerboelling I."/>
            <person name="Rothschild-Mancinelli K."/>
            <person name="Lyhne E.K."/>
            <person name="Kogle M.E."/>
            <person name="Barry K."/>
            <person name="Clum A."/>
            <person name="Na H."/>
            <person name="Ledsgaard L."/>
            <person name="Lin J."/>
            <person name="Lipzen A."/>
            <person name="Kuo A."/>
            <person name="Riley R."/>
            <person name="Mondo S."/>
            <person name="Labutti K."/>
            <person name="Haridas S."/>
            <person name="Pangalinan J."/>
            <person name="Salamov A.A."/>
            <person name="Simmons B.A."/>
            <person name="Magnuson J.K."/>
            <person name="Chen J."/>
            <person name="Drula E."/>
            <person name="Henrissat B."/>
            <person name="Wiebenga A."/>
            <person name="Lubbers R.J."/>
            <person name="Gomes A.C."/>
            <person name="Makela M.R."/>
            <person name="Stajich J."/>
            <person name="Grigoriev I.V."/>
            <person name="Mortensen U.H."/>
            <person name="De Vries R.P."/>
            <person name="Baker S.E."/>
            <person name="Andersen M.R."/>
        </authorList>
    </citation>
    <scope>NUCLEOTIDE SEQUENCE [LARGE SCALE GENOMIC DNA]</scope>
    <source>
        <strain evidence="1 2">CBS 123904</strain>
    </source>
</reference>
<organism evidence="1 2">
    <name type="scientific">Aspergillus pseudoustus</name>
    <dbReference type="NCBI Taxonomy" id="1810923"/>
    <lineage>
        <taxon>Eukaryota</taxon>
        <taxon>Fungi</taxon>
        <taxon>Dikarya</taxon>
        <taxon>Ascomycota</taxon>
        <taxon>Pezizomycotina</taxon>
        <taxon>Eurotiomycetes</taxon>
        <taxon>Eurotiomycetidae</taxon>
        <taxon>Eurotiales</taxon>
        <taxon>Aspergillaceae</taxon>
        <taxon>Aspergillus</taxon>
        <taxon>Aspergillus subgen. Nidulantes</taxon>
    </lineage>
</organism>
<sequence>MGVVPKNEYTLGYEASGMFKRVGPGVTKFGARDRVCLLANGSHATRLQVPVGRAHVLPDWVTFEQQQFPSAYLASIYSLYHLANLKEGQTVRPCS</sequence>
<proteinExistence type="predicted"/>
<protein>
    <submittedName>
        <fullName evidence="1">Uncharacterized protein</fullName>
    </submittedName>
</protein>
<accession>A0ABR4JCU0</accession>